<dbReference type="GO" id="GO:0005840">
    <property type="term" value="C:ribosome"/>
    <property type="evidence" value="ECO:0007669"/>
    <property type="project" value="InterPro"/>
</dbReference>
<organism evidence="2 3">
    <name type="scientific">Candidatus Protofrankia californiensis</name>
    <dbReference type="NCBI Taxonomy" id="1839754"/>
    <lineage>
        <taxon>Bacteria</taxon>
        <taxon>Bacillati</taxon>
        <taxon>Actinomycetota</taxon>
        <taxon>Actinomycetes</taxon>
        <taxon>Frankiales</taxon>
        <taxon>Frankiaceae</taxon>
        <taxon>Protofrankia</taxon>
    </lineage>
</organism>
<keyword evidence="3" id="KW-1185">Reference proteome</keyword>
<dbReference type="GO" id="GO:0043022">
    <property type="term" value="F:ribosome binding"/>
    <property type="evidence" value="ECO:0007669"/>
    <property type="project" value="InterPro"/>
</dbReference>
<dbReference type="Gene3D" id="2.30.30.240">
    <property type="entry name" value="PRC-barrel domain"/>
    <property type="match status" value="1"/>
</dbReference>
<evidence type="ECO:0000259" key="1">
    <source>
        <dbReference type="Pfam" id="PF24986"/>
    </source>
</evidence>
<dbReference type="InterPro" id="IPR011961">
    <property type="entry name" value="RimM"/>
</dbReference>
<dbReference type="PANTHER" id="PTHR33692">
    <property type="entry name" value="RIBOSOME MATURATION FACTOR RIMM"/>
    <property type="match status" value="1"/>
</dbReference>
<dbReference type="InterPro" id="IPR011033">
    <property type="entry name" value="PRC_barrel-like_sf"/>
</dbReference>
<reference evidence="3" key="1">
    <citation type="submission" date="2016-02" db="EMBL/GenBank/DDBJ databases">
        <authorList>
            <person name="Wibberg D."/>
        </authorList>
    </citation>
    <scope>NUCLEOTIDE SEQUENCE [LARGE SCALE GENOMIC DNA]</scope>
</reference>
<evidence type="ECO:0000313" key="2">
    <source>
        <dbReference type="EMBL" id="SBW27659.1"/>
    </source>
</evidence>
<dbReference type="SUPFAM" id="SSF50346">
    <property type="entry name" value="PRC-barrel domain"/>
    <property type="match status" value="1"/>
</dbReference>
<dbReference type="EMBL" id="FLUV01002247">
    <property type="protein sequence ID" value="SBW27659.1"/>
    <property type="molecule type" value="Genomic_DNA"/>
</dbReference>
<dbReference type="Pfam" id="PF24986">
    <property type="entry name" value="PRC_RimM"/>
    <property type="match status" value="1"/>
</dbReference>
<proteinExistence type="predicted"/>
<dbReference type="Proteomes" id="UP000199013">
    <property type="component" value="Unassembled WGS sequence"/>
</dbReference>
<dbReference type="PANTHER" id="PTHR33692:SF1">
    <property type="entry name" value="RIBOSOME MATURATION FACTOR RIMM"/>
    <property type="match status" value="1"/>
</dbReference>
<dbReference type="AlphaFoldDB" id="A0A1C3PCV6"/>
<feature type="domain" description="Ribosome maturation factor RimM PRC barrel" evidence="1">
    <location>
        <begin position="19"/>
        <end position="86"/>
    </location>
</feature>
<sequence>MGAAADDGDEDVDDLWWDRDLVGLRVVTVDGVDVGTVVDVVHTPAGELLAVDCVGGHEVLVPFVREIVPMVEVPDGRIVVDPPPGLFDLE</sequence>
<gene>
    <name evidence="2" type="ORF">FDG2_5393</name>
</gene>
<dbReference type="GO" id="GO:0006364">
    <property type="term" value="P:rRNA processing"/>
    <property type="evidence" value="ECO:0007669"/>
    <property type="project" value="InterPro"/>
</dbReference>
<accession>A0A1C3PCV6</accession>
<protein>
    <recommendedName>
        <fullName evidence="1">Ribosome maturation factor RimM PRC barrel domain-containing protein</fullName>
    </recommendedName>
</protein>
<evidence type="ECO:0000313" key="3">
    <source>
        <dbReference type="Proteomes" id="UP000199013"/>
    </source>
</evidence>
<name>A0A1C3PCV6_9ACTN</name>
<dbReference type="InterPro" id="IPR056792">
    <property type="entry name" value="PRC_RimM"/>
</dbReference>